<reference evidence="1 2" key="1">
    <citation type="journal article" date="2008" name="PLoS ONE">
        <title>Comparative analysis of Acinetobacters: three genomes for three lifestyles.</title>
        <authorList>
            <person name="Vallenet D."/>
            <person name="Nordmann P."/>
            <person name="Barbe V."/>
            <person name="Poirel L."/>
            <person name="Mangenot S."/>
            <person name="Bataille E."/>
            <person name="Dossat C."/>
            <person name="Gas S."/>
            <person name="Kreimeyer A."/>
            <person name="Lenoble P."/>
            <person name="Oztas S."/>
            <person name="Poulain J."/>
            <person name="Segurens B."/>
            <person name="Robert C."/>
            <person name="Abergel C."/>
            <person name="Claverie J.M."/>
            <person name="Raoult D."/>
            <person name="Medigue C."/>
            <person name="Weissenbach J."/>
            <person name="Cruveiller S."/>
        </authorList>
    </citation>
    <scope>NUCLEOTIDE SEQUENCE [LARGE SCALE GENOMIC DNA]</scope>
    <source>
        <strain evidence="1 2">SDF</strain>
    </source>
</reference>
<dbReference type="AlphaFoldDB" id="B0VNA4"/>
<organism evidence="1 2">
    <name type="scientific">Acinetobacter baumannii (strain SDF)</name>
    <dbReference type="NCBI Taxonomy" id="509170"/>
    <lineage>
        <taxon>Bacteria</taxon>
        <taxon>Pseudomonadati</taxon>
        <taxon>Pseudomonadota</taxon>
        <taxon>Gammaproteobacteria</taxon>
        <taxon>Moraxellales</taxon>
        <taxon>Moraxellaceae</taxon>
        <taxon>Acinetobacter</taxon>
        <taxon>Acinetobacter calcoaceticus/baumannii complex</taxon>
    </lineage>
</organism>
<gene>
    <name evidence="1" type="ordered locus">ABSDF3423</name>
</gene>
<proteinExistence type="predicted"/>
<dbReference type="BioCyc" id="ABAU509170:GCL9-2831-MONOMER"/>
<sequence>MGTTDKVSNNEGRLIFHSNYDKTPINPDAAGRINLKETINLCRADDGYLTACSGWENLIKVKKIVPYTFCIPQHLWDHIKKRQPFEYDMALRFGLEFDLREIEKATPGLIYTEYFHTMMYLRFATYLYRIATDKALVAATELLKDSFKIRVAAHYKNLEDIIELAPAGHGIFDKGRYTALAANNKDNRGPIMIGHRLYQMIFNVNSV</sequence>
<dbReference type="Proteomes" id="UP000001741">
    <property type="component" value="Chromosome"/>
</dbReference>
<evidence type="ECO:0000313" key="2">
    <source>
        <dbReference type="Proteomes" id="UP000001741"/>
    </source>
</evidence>
<dbReference type="KEGG" id="abm:ABSDF3423"/>
<dbReference type="EMBL" id="CU468230">
    <property type="protein sequence ID" value="CAP02690.1"/>
    <property type="molecule type" value="Genomic_DNA"/>
</dbReference>
<accession>B0VNA4</accession>
<evidence type="ECO:0000313" key="1">
    <source>
        <dbReference type="EMBL" id="CAP02690.1"/>
    </source>
</evidence>
<name>B0VNA4_ACIBS</name>
<dbReference type="HOGENOM" id="CLU_102447_0_0_6"/>
<protein>
    <submittedName>
        <fullName evidence="1">Uncharacterized protein</fullName>
    </submittedName>
</protein>